<feature type="domain" description="Zinc finger C3HC4 RING-type" evidence="4">
    <location>
        <begin position="72"/>
        <end position="100"/>
    </location>
</feature>
<protein>
    <submittedName>
        <fullName evidence="5">10203_t:CDS:1</fullName>
    </submittedName>
</protein>
<dbReference type="EMBL" id="CAJVPV010007940">
    <property type="protein sequence ID" value="CAG8624558.1"/>
    <property type="molecule type" value="Genomic_DNA"/>
</dbReference>
<reference evidence="5" key="1">
    <citation type="submission" date="2021-06" db="EMBL/GenBank/DDBJ databases">
        <authorList>
            <person name="Kallberg Y."/>
            <person name="Tangrot J."/>
            <person name="Rosling A."/>
        </authorList>
    </citation>
    <scope>NUCLEOTIDE SEQUENCE</scope>
    <source>
        <strain evidence="5">CL551</strain>
    </source>
</reference>
<dbReference type="Pfam" id="PF00097">
    <property type="entry name" value="zf-C3HC4"/>
    <property type="match status" value="1"/>
</dbReference>
<evidence type="ECO:0000313" key="5">
    <source>
        <dbReference type="EMBL" id="CAG8624558.1"/>
    </source>
</evidence>
<organism evidence="5 6">
    <name type="scientific">Acaulospora morrowiae</name>
    <dbReference type="NCBI Taxonomy" id="94023"/>
    <lineage>
        <taxon>Eukaryota</taxon>
        <taxon>Fungi</taxon>
        <taxon>Fungi incertae sedis</taxon>
        <taxon>Mucoromycota</taxon>
        <taxon>Glomeromycotina</taxon>
        <taxon>Glomeromycetes</taxon>
        <taxon>Diversisporales</taxon>
        <taxon>Acaulosporaceae</taxon>
        <taxon>Acaulospora</taxon>
    </lineage>
</organism>
<keyword evidence="1" id="KW-0479">Metal-binding</keyword>
<dbReference type="InterPro" id="IPR018957">
    <property type="entry name" value="Znf_C3HC4_RING-type"/>
</dbReference>
<gene>
    <name evidence="5" type="ORF">AMORRO_LOCUS8810</name>
</gene>
<keyword evidence="6" id="KW-1185">Reference proteome</keyword>
<dbReference type="InterPro" id="IPR017907">
    <property type="entry name" value="Znf_RING_CS"/>
</dbReference>
<name>A0A9N9D6G5_9GLOM</name>
<sequence length="226" mass="25628">MRKDKKFLDLLGRSPPKESVFDVVTIASDVEQNEHSSDLTNTSDTISESSEFNLKITTSASHLQGPAELKMCDVCFGEFKTIYDLSCNHKFCSGCLRNFFLEAKNPTFILPVRCCNREVNMDYAALVLKPEEFQQIFRRISNASYRLFCPTPGCENPIHVNESFTSDPSSNITSPPPTLILHETPGILKCPMLERPKREKIPPDNKVAWMEAMYCMWDFCRAKGGL</sequence>
<evidence type="ECO:0000259" key="4">
    <source>
        <dbReference type="Pfam" id="PF00097"/>
    </source>
</evidence>
<accession>A0A9N9D6G5</accession>
<comment type="caution">
    <text evidence="5">The sequence shown here is derived from an EMBL/GenBank/DDBJ whole genome shotgun (WGS) entry which is preliminary data.</text>
</comment>
<dbReference type="InterPro" id="IPR013083">
    <property type="entry name" value="Znf_RING/FYVE/PHD"/>
</dbReference>
<dbReference type="Proteomes" id="UP000789342">
    <property type="component" value="Unassembled WGS sequence"/>
</dbReference>
<evidence type="ECO:0000256" key="1">
    <source>
        <dbReference type="ARBA" id="ARBA00022723"/>
    </source>
</evidence>
<proteinExistence type="predicted"/>
<keyword evidence="2" id="KW-0863">Zinc-finger</keyword>
<evidence type="ECO:0000313" key="6">
    <source>
        <dbReference type="Proteomes" id="UP000789342"/>
    </source>
</evidence>
<dbReference type="GO" id="GO:0008270">
    <property type="term" value="F:zinc ion binding"/>
    <property type="evidence" value="ECO:0007669"/>
    <property type="project" value="UniProtKB-KW"/>
</dbReference>
<dbReference type="Gene3D" id="3.30.40.10">
    <property type="entry name" value="Zinc/RING finger domain, C3HC4 (zinc finger)"/>
    <property type="match status" value="1"/>
</dbReference>
<dbReference type="OrthoDB" id="9977870at2759"/>
<dbReference type="PROSITE" id="PS00518">
    <property type="entry name" value="ZF_RING_1"/>
    <property type="match status" value="1"/>
</dbReference>
<dbReference type="SUPFAM" id="SSF57850">
    <property type="entry name" value="RING/U-box"/>
    <property type="match status" value="1"/>
</dbReference>
<dbReference type="AlphaFoldDB" id="A0A9N9D6G5"/>
<evidence type="ECO:0000256" key="3">
    <source>
        <dbReference type="ARBA" id="ARBA00022833"/>
    </source>
</evidence>
<keyword evidence="3" id="KW-0862">Zinc</keyword>
<evidence type="ECO:0000256" key="2">
    <source>
        <dbReference type="ARBA" id="ARBA00022771"/>
    </source>
</evidence>